<feature type="compositionally biased region" description="Basic and acidic residues" evidence="7">
    <location>
        <begin position="553"/>
        <end position="562"/>
    </location>
</feature>
<sequence>MAGIDRVKYPSLPSNYVTIAELKERWLKEKERKEQEEKEKLESEEKEKYPVLRNHENRIVNGCAYSQGSVGKNLQKRENHSGKGWREVGLIAKEPKLKEVRMNGSVVEEGVDRARGKEKMGCFVKRGARVERDGSGDMAKVTMIDVEEEELMAVVSAGRGGKESSKGNCKWNSGNQEVEEVATVCMVEVVGESNVDREIAGGECRVGYRGKKNSWNAEQSGQIQNAGKEKVLVDVTEKVRVGGAFRAYGDKEVASVCAVEVVGENKVDREITGQNCGVGNRGKKNGGRKMGVKIGEVSDKADSVEQSGQKHNAGKEVVPVDVKERTHEKVRVRGAYRGKKNSSKQMVDRVGEVSDKADSVEKLGQECNAETEKVSVDLKERTNEKMTVSGAFRAYSAKEAEEVATVCTVKVVEENKVDREISGKKHRVGFKGKKPSWRKIGDRVGEVSDKANSVEQSGRECNAEKEKVSVDVKERTNEKVRVKGAFGDNKEVEEVATVCTVEEVEEIKVDGKTARKKRRVWYKGKKHSGRKMANRVGKVSDKADSAELSGQERNAEKEEISVDVKERANEKARVRGAFCANSDKSKDVLISEAGLNRTIEGDLGDLSLTNRRYGHGRSSVRVYGGKSYGSSRRYDVRKFLKQRDNSFAWIKKGESSNGNVAEIETQG</sequence>
<feature type="region of interest" description="Disordered" evidence="7">
    <location>
        <begin position="520"/>
        <end position="562"/>
    </location>
</feature>
<protein>
    <submittedName>
        <fullName evidence="9">Uncharacterized protein LOC107007431 isoform X2</fullName>
    </submittedName>
</protein>
<evidence type="ECO:0000256" key="7">
    <source>
        <dbReference type="SAM" id="MobiDB-lite"/>
    </source>
</evidence>
<evidence type="ECO:0000313" key="9">
    <source>
        <dbReference type="RefSeq" id="XP_027769301.1"/>
    </source>
</evidence>
<keyword evidence="5" id="KW-0539">Nucleus</keyword>
<dbReference type="GeneID" id="107007431"/>
<evidence type="ECO:0000313" key="8">
    <source>
        <dbReference type="Proteomes" id="UP000694930"/>
    </source>
</evidence>
<dbReference type="PANTHER" id="PTHR33347:SF53">
    <property type="entry name" value="RCG54054"/>
    <property type="match status" value="1"/>
</dbReference>
<proteinExistence type="inferred from homology"/>
<evidence type="ECO:0000256" key="5">
    <source>
        <dbReference type="ARBA" id="ARBA00023242"/>
    </source>
</evidence>
<feature type="region of interest" description="Disordered" evidence="7">
    <location>
        <begin position="30"/>
        <end position="53"/>
    </location>
</feature>
<evidence type="ECO:0000256" key="3">
    <source>
        <dbReference type="ARBA" id="ARBA00022712"/>
    </source>
</evidence>
<keyword evidence="8" id="KW-1185">Reference proteome</keyword>
<name>A0ABM1V0N3_SOLPN</name>
<dbReference type="Proteomes" id="UP000694930">
    <property type="component" value="Chromosome 12"/>
</dbReference>
<evidence type="ECO:0000256" key="1">
    <source>
        <dbReference type="ARBA" id="ARBA00004496"/>
    </source>
</evidence>
<gene>
    <name evidence="9" type="primary">LOC107007431</name>
</gene>
<evidence type="ECO:0000256" key="4">
    <source>
        <dbReference type="ARBA" id="ARBA00022864"/>
    </source>
</evidence>
<accession>A0ABM1V0N3</accession>
<keyword evidence="3" id="KW-0203">Cytokinin biosynthesis</keyword>
<feature type="region of interest" description="Disordered" evidence="7">
    <location>
        <begin position="338"/>
        <end position="357"/>
    </location>
</feature>
<comment type="subcellular location">
    <subcellularLocation>
        <location evidence="1">Cytoplasm</location>
    </subcellularLocation>
</comment>
<dbReference type="InterPro" id="IPR044670">
    <property type="entry name" value="SOFL"/>
</dbReference>
<evidence type="ECO:0000256" key="2">
    <source>
        <dbReference type="ARBA" id="ARBA00022490"/>
    </source>
</evidence>
<feature type="compositionally biased region" description="Basic and acidic residues" evidence="7">
    <location>
        <begin position="346"/>
        <end position="357"/>
    </location>
</feature>
<keyword evidence="2" id="KW-0963">Cytoplasm</keyword>
<dbReference type="PANTHER" id="PTHR33347">
    <property type="entry name" value="OSJNBA0091C07.3 PROTEIN"/>
    <property type="match status" value="1"/>
</dbReference>
<evidence type="ECO:0000256" key="6">
    <source>
        <dbReference type="ARBA" id="ARBA00024199"/>
    </source>
</evidence>
<organism evidence="8 9">
    <name type="scientific">Solanum pennellii</name>
    <name type="common">Tomato</name>
    <name type="synonym">Lycopersicon pennellii</name>
    <dbReference type="NCBI Taxonomy" id="28526"/>
    <lineage>
        <taxon>Eukaryota</taxon>
        <taxon>Viridiplantae</taxon>
        <taxon>Streptophyta</taxon>
        <taxon>Embryophyta</taxon>
        <taxon>Tracheophyta</taxon>
        <taxon>Spermatophyta</taxon>
        <taxon>Magnoliopsida</taxon>
        <taxon>eudicotyledons</taxon>
        <taxon>Gunneridae</taxon>
        <taxon>Pentapetalae</taxon>
        <taxon>asterids</taxon>
        <taxon>lamiids</taxon>
        <taxon>Solanales</taxon>
        <taxon>Solanaceae</taxon>
        <taxon>Solanoideae</taxon>
        <taxon>Solaneae</taxon>
        <taxon>Solanum</taxon>
        <taxon>Solanum subgen. Lycopersicon</taxon>
    </lineage>
</organism>
<feature type="compositionally biased region" description="Basic residues" evidence="7">
    <location>
        <begin position="520"/>
        <end position="533"/>
    </location>
</feature>
<keyword evidence="4" id="KW-0932">Cytokinin signaling pathway</keyword>
<comment type="similarity">
    <text evidence="6">Belongs to the SOFL plant protein family.</text>
</comment>
<reference evidence="9" key="2">
    <citation type="submission" date="2025-08" db="UniProtKB">
        <authorList>
            <consortium name="RefSeq"/>
        </authorList>
    </citation>
    <scope>IDENTIFICATION</scope>
</reference>
<reference evidence="8" key="1">
    <citation type="journal article" date="2014" name="Nat. Genet.">
        <title>The genome of the stress-tolerant wild tomato species Solanum pennellii.</title>
        <authorList>
            <person name="Bolger A."/>
            <person name="Scossa F."/>
            <person name="Bolger M.E."/>
            <person name="Lanz C."/>
            <person name="Maumus F."/>
            <person name="Tohge T."/>
            <person name="Quesneville H."/>
            <person name="Alseekh S."/>
            <person name="Sorensen I."/>
            <person name="Lichtenstein G."/>
            <person name="Fich E.A."/>
            <person name="Conte M."/>
            <person name="Keller H."/>
            <person name="Schneeberger K."/>
            <person name="Schwacke R."/>
            <person name="Ofner I."/>
            <person name="Vrebalov J."/>
            <person name="Xu Y."/>
            <person name="Osorio S."/>
            <person name="Aflitos S.A."/>
            <person name="Schijlen E."/>
            <person name="Jimenez-Gomez J.M."/>
            <person name="Ryngajllo M."/>
            <person name="Kimura S."/>
            <person name="Kumar R."/>
            <person name="Koenig D."/>
            <person name="Headland L.R."/>
            <person name="Maloof J.N."/>
            <person name="Sinha N."/>
            <person name="van Ham R.C."/>
            <person name="Lankhorst R.K."/>
            <person name="Mao L."/>
            <person name="Vogel A."/>
            <person name="Arsova B."/>
            <person name="Panstruga R."/>
            <person name="Fei Z."/>
            <person name="Rose J.K."/>
            <person name="Zamir D."/>
            <person name="Carrari F."/>
            <person name="Giovannoni J.J."/>
            <person name="Weigel D."/>
            <person name="Usadel B."/>
            <person name="Fernie A.R."/>
        </authorList>
    </citation>
    <scope>NUCLEOTIDE SEQUENCE [LARGE SCALE GENOMIC DNA]</scope>
    <source>
        <strain evidence="8">cv. LA0716</strain>
    </source>
</reference>
<dbReference type="RefSeq" id="XP_027769301.1">
    <property type="nucleotide sequence ID" value="XM_027913500.1"/>
</dbReference>